<keyword evidence="2" id="KW-1185">Reference proteome</keyword>
<protein>
    <submittedName>
        <fullName evidence="1">Uncharacterized protein</fullName>
    </submittedName>
</protein>
<evidence type="ECO:0000313" key="1">
    <source>
        <dbReference type="EMBL" id="NKE47394.1"/>
    </source>
</evidence>
<comment type="caution">
    <text evidence="1">The sequence shown here is derived from an EMBL/GenBank/DDBJ whole genome shotgun (WGS) entry which is preliminary data.</text>
</comment>
<gene>
    <name evidence="1" type="ORF">HB662_21635</name>
</gene>
<organism evidence="1 2">
    <name type="scientific">Falsiroseomonas frigidaquae</name>
    <dbReference type="NCBI Taxonomy" id="487318"/>
    <lineage>
        <taxon>Bacteria</taxon>
        <taxon>Pseudomonadati</taxon>
        <taxon>Pseudomonadota</taxon>
        <taxon>Alphaproteobacteria</taxon>
        <taxon>Acetobacterales</taxon>
        <taxon>Roseomonadaceae</taxon>
        <taxon>Falsiroseomonas</taxon>
    </lineage>
</organism>
<accession>A0ABX1F4V4</accession>
<name>A0ABX1F4V4_9PROT</name>
<dbReference type="EMBL" id="JAAVTX010000006">
    <property type="protein sequence ID" value="NKE47394.1"/>
    <property type="molecule type" value="Genomic_DNA"/>
</dbReference>
<reference evidence="1 2" key="1">
    <citation type="submission" date="2020-03" db="EMBL/GenBank/DDBJ databases">
        <title>Roseomonas selenitidurans sp. nov. isolated from soil.</title>
        <authorList>
            <person name="Liu H."/>
        </authorList>
    </citation>
    <scope>NUCLEOTIDE SEQUENCE [LARGE SCALE GENOMIC DNA]</scope>
    <source>
        <strain evidence="1 2">JCM 15073</strain>
    </source>
</reference>
<dbReference type="Proteomes" id="UP000765160">
    <property type="component" value="Unassembled WGS sequence"/>
</dbReference>
<sequence>MADLAPLVIDSVTHLDTASRGRVACCASHGGVYAAWYAARHGVAGLLLHDAGIGRERAGVGGIFWLESRFIPAAAVAHDSARIGDGGDMLARGVLSNVNAPGSALGLKIGMSAAEALDRLLAARLPPAEAPGSMDEARRIIATDGPAQIVALDSNGLVGPEDAGRIIVTGSHGGLLGGRKASAVKADVLAAIYNDAGIGADRAGLSRLPALAERGIAAATVSAFSARIGDAMSSWEDGYISALNEPAEARGACIGLSTREFVAKILESI</sequence>
<dbReference type="RefSeq" id="WP_168052656.1">
    <property type="nucleotide sequence ID" value="NZ_JAATJR010000006.1"/>
</dbReference>
<evidence type="ECO:0000313" key="2">
    <source>
        <dbReference type="Proteomes" id="UP000765160"/>
    </source>
</evidence>
<proteinExistence type="predicted"/>